<dbReference type="EMBL" id="CAJNRE010007394">
    <property type="protein sequence ID" value="CAF2065132.1"/>
    <property type="molecule type" value="Genomic_DNA"/>
</dbReference>
<dbReference type="EMBL" id="CAJNOW010005167">
    <property type="protein sequence ID" value="CAF1441375.1"/>
    <property type="molecule type" value="Genomic_DNA"/>
</dbReference>
<dbReference type="Proteomes" id="UP000663824">
    <property type="component" value="Unassembled WGS sequence"/>
</dbReference>
<proteinExistence type="predicted"/>
<accession>A0A815NLI8</accession>
<evidence type="ECO:0000313" key="1">
    <source>
        <dbReference type="EMBL" id="CAF1441375.1"/>
    </source>
</evidence>
<protein>
    <submittedName>
        <fullName evidence="1">Uncharacterized protein</fullName>
    </submittedName>
</protein>
<reference evidence="1" key="1">
    <citation type="submission" date="2021-02" db="EMBL/GenBank/DDBJ databases">
        <authorList>
            <person name="Nowell W R."/>
        </authorList>
    </citation>
    <scope>NUCLEOTIDE SEQUENCE</scope>
</reference>
<comment type="caution">
    <text evidence="1">The sequence shown here is derived from an EMBL/GenBank/DDBJ whole genome shotgun (WGS) entry which is preliminary data.</text>
</comment>
<organism evidence="1 3">
    <name type="scientific">Rotaria magnacalcarata</name>
    <dbReference type="NCBI Taxonomy" id="392030"/>
    <lineage>
        <taxon>Eukaryota</taxon>
        <taxon>Metazoa</taxon>
        <taxon>Spiralia</taxon>
        <taxon>Gnathifera</taxon>
        <taxon>Rotifera</taxon>
        <taxon>Eurotatoria</taxon>
        <taxon>Bdelloidea</taxon>
        <taxon>Philodinida</taxon>
        <taxon>Philodinidae</taxon>
        <taxon>Rotaria</taxon>
    </lineage>
</organism>
<evidence type="ECO:0000313" key="3">
    <source>
        <dbReference type="Proteomes" id="UP000663834"/>
    </source>
</evidence>
<name>A0A815NLI8_9BILA</name>
<gene>
    <name evidence="1" type="ORF">KQP761_LOCUS11520</name>
    <name evidence="2" type="ORF">MBJ925_LOCUS15667</name>
</gene>
<dbReference type="Proteomes" id="UP000663834">
    <property type="component" value="Unassembled WGS sequence"/>
</dbReference>
<evidence type="ECO:0000313" key="2">
    <source>
        <dbReference type="EMBL" id="CAF2065132.1"/>
    </source>
</evidence>
<sequence>MVKTLLKKNQIAVDVLNRKDDDDNKESATLIWFDPNIESRENTENKQQKLRLINDFVIFTTDLDHCVTLIQSINKENIFLINIREKRYAHLLNEYSKIIGVYVELDDLCQSIKEQIQTFSFFYQHEKLTEDLSKESASFLWFQLFNYVITRLSRNQQAKQRMIQLCKDYYRGNKKRDEINRRIRRKLST</sequence>
<dbReference type="AlphaFoldDB" id="A0A815NLI8"/>
<dbReference type="OrthoDB" id="10056667at2759"/>